<feature type="domain" description="Heterokaryon incompatibility" evidence="1">
    <location>
        <begin position="198"/>
        <end position="349"/>
    </location>
</feature>
<evidence type="ECO:0000313" key="2">
    <source>
        <dbReference type="EMBL" id="OCK76096.1"/>
    </source>
</evidence>
<dbReference type="PANTHER" id="PTHR33112">
    <property type="entry name" value="DOMAIN PROTEIN, PUTATIVE-RELATED"/>
    <property type="match status" value="1"/>
</dbReference>
<dbReference type="Pfam" id="PF06985">
    <property type="entry name" value="HET"/>
    <property type="match status" value="1"/>
</dbReference>
<evidence type="ECO:0000313" key="3">
    <source>
        <dbReference type="Proteomes" id="UP000250266"/>
    </source>
</evidence>
<reference evidence="2 3" key="1">
    <citation type="journal article" date="2016" name="Nat. Commun.">
        <title>Ectomycorrhizal ecology is imprinted in the genome of the dominant symbiotic fungus Cenococcum geophilum.</title>
        <authorList>
            <consortium name="DOE Joint Genome Institute"/>
            <person name="Peter M."/>
            <person name="Kohler A."/>
            <person name="Ohm R.A."/>
            <person name="Kuo A."/>
            <person name="Krutzmann J."/>
            <person name="Morin E."/>
            <person name="Arend M."/>
            <person name="Barry K.W."/>
            <person name="Binder M."/>
            <person name="Choi C."/>
            <person name="Clum A."/>
            <person name="Copeland A."/>
            <person name="Grisel N."/>
            <person name="Haridas S."/>
            <person name="Kipfer T."/>
            <person name="LaButti K."/>
            <person name="Lindquist E."/>
            <person name="Lipzen A."/>
            <person name="Maire R."/>
            <person name="Meier B."/>
            <person name="Mihaltcheva S."/>
            <person name="Molinier V."/>
            <person name="Murat C."/>
            <person name="Poggeler S."/>
            <person name="Quandt C.A."/>
            <person name="Sperisen C."/>
            <person name="Tritt A."/>
            <person name="Tisserant E."/>
            <person name="Crous P.W."/>
            <person name="Henrissat B."/>
            <person name="Nehls U."/>
            <person name="Egli S."/>
            <person name="Spatafora J.W."/>
            <person name="Grigoriev I.V."/>
            <person name="Martin F.M."/>
        </authorList>
    </citation>
    <scope>NUCLEOTIDE SEQUENCE [LARGE SCALE GENOMIC DNA]</scope>
    <source>
        <strain evidence="2 3">CBS 459.81</strain>
    </source>
</reference>
<dbReference type="OrthoDB" id="5125733at2759"/>
<gene>
    <name evidence="2" type="ORF">K432DRAFT_336320</name>
</gene>
<proteinExistence type="predicted"/>
<dbReference type="Proteomes" id="UP000250266">
    <property type="component" value="Unassembled WGS sequence"/>
</dbReference>
<protein>
    <submittedName>
        <fullName evidence="2">HET-domain-containing protein</fullName>
    </submittedName>
</protein>
<dbReference type="AlphaFoldDB" id="A0A8E2E2C5"/>
<keyword evidence="3" id="KW-1185">Reference proteome</keyword>
<evidence type="ECO:0000259" key="1">
    <source>
        <dbReference type="Pfam" id="PF06985"/>
    </source>
</evidence>
<name>A0A8E2E2C5_9PEZI</name>
<organism evidence="2 3">
    <name type="scientific">Lepidopterella palustris CBS 459.81</name>
    <dbReference type="NCBI Taxonomy" id="1314670"/>
    <lineage>
        <taxon>Eukaryota</taxon>
        <taxon>Fungi</taxon>
        <taxon>Dikarya</taxon>
        <taxon>Ascomycota</taxon>
        <taxon>Pezizomycotina</taxon>
        <taxon>Dothideomycetes</taxon>
        <taxon>Pleosporomycetidae</taxon>
        <taxon>Mytilinidiales</taxon>
        <taxon>Argynnaceae</taxon>
        <taxon>Lepidopterella</taxon>
    </lineage>
</organism>
<dbReference type="InterPro" id="IPR010730">
    <property type="entry name" value="HET"/>
</dbReference>
<dbReference type="EMBL" id="KV745243">
    <property type="protein sequence ID" value="OCK76096.1"/>
    <property type="molecule type" value="Genomic_DNA"/>
</dbReference>
<accession>A0A8E2E2C5</accession>
<sequence length="653" mass="73017">MHKALQLPSTKSAPKRRKGHCNVCNNLDSRGHPNTGYHVENKKRVGTSLTLVLDGLTLRKSRDHGCGYCILLCQALDAIFKEWQTSRGRISVDLAEKVPIRVFIDGLEFNGAGLEVYAPSGSRTPWPTLGSTHDIPLNSGSDESFNFVRRSIEDCLTNPKHSACRVNSKHAPPKRLLDVGRIDKPIKLCEPRGKDMKYVTLSHCWGSGPLLTTTTENIHSWKSFIPWESLPPLFQDAVIITRQLGMRYVWIDSLCIIQDSKSDWECESAKMSGIYENSYVTVAAATSGDSDTHCLTDRCKPVKLQYQNAKGKAFSIKARKVQNHHPNASERTPARPGGPLVTRSWALQEHVLCSRIFHYTSTELLFECKTAFRCECMPTPKRLPTTPALISKMLSTGRKRNVWMAWHRIITQYTTRKLTVSSDKLPAISGIAAKIQLATNSEYLAGLWVENLAHDLLWSSDPSLEPPHTAHRLGEWRAPSFSWASVDTQVQYYEPEASEGVEVKSNVDILVAWSKLAGLNSLGEVIDGHIILRGPVMEGILITPNENDFSYQLLVKSASMMHVSPDTLLIEDDVEVKDQTPKRTVRRALPGETLKPFKTTVFCLNVASYSDEWVSGLVLGFSPRVPGSYERLGVFSAGFEFFQKAEQREITLV</sequence>
<dbReference type="PANTHER" id="PTHR33112:SF9">
    <property type="entry name" value="HETEROKARYON INCOMPATIBILITY DOMAIN-CONTAINING PROTEIN"/>
    <property type="match status" value="1"/>
</dbReference>